<dbReference type="Proteomes" id="UP000015103">
    <property type="component" value="Unassembled WGS sequence"/>
</dbReference>
<evidence type="ECO:0000313" key="2">
    <source>
        <dbReference type="Proteomes" id="UP000015103"/>
    </source>
</evidence>
<sequence>MYVQKRKYIAKDDFSIEAVNVYEDVMKQGSLDLPWDALAAYTAPWDLHERYVRRHPNEPYPIILESKKEVSSPPLGNIPLRHAFMPKEEKTDFKKYQRQNEKSNNKRKSYYFSRSSLPVILAVLFEVITKVFSTHLPGKVLAQNFLEDDVGENRKKKRKVLKAKRKVKTSLMQNFNNQPLL</sequence>
<organism evidence="1 2">
    <name type="scientific">Rhodnius prolixus</name>
    <name type="common">Triatomid bug</name>
    <dbReference type="NCBI Taxonomy" id="13249"/>
    <lineage>
        <taxon>Eukaryota</taxon>
        <taxon>Metazoa</taxon>
        <taxon>Ecdysozoa</taxon>
        <taxon>Arthropoda</taxon>
        <taxon>Hexapoda</taxon>
        <taxon>Insecta</taxon>
        <taxon>Pterygota</taxon>
        <taxon>Neoptera</taxon>
        <taxon>Paraneoptera</taxon>
        <taxon>Hemiptera</taxon>
        <taxon>Heteroptera</taxon>
        <taxon>Panheteroptera</taxon>
        <taxon>Cimicomorpha</taxon>
        <taxon>Reduviidae</taxon>
        <taxon>Triatominae</taxon>
        <taxon>Rhodnius</taxon>
    </lineage>
</organism>
<dbReference type="RefSeq" id="XP_073988024.1">
    <property type="nucleotide sequence ID" value="XM_074131923.1"/>
</dbReference>
<reference evidence="1" key="1">
    <citation type="submission" date="2015-05" db="UniProtKB">
        <authorList>
            <consortium name="EnsemblMetazoa"/>
        </authorList>
    </citation>
    <scope>IDENTIFICATION</scope>
</reference>
<dbReference type="EMBL" id="ACPB03008858">
    <property type="status" value="NOT_ANNOTATED_CDS"/>
    <property type="molecule type" value="Genomic_DNA"/>
</dbReference>
<dbReference type="GeneID" id="141456175"/>
<dbReference type="HOGENOM" id="CLU_1490807_0_0_1"/>
<proteinExistence type="predicted"/>
<evidence type="ECO:0000313" key="1">
    <source>
        <dbReference type="EnsemblMetazoa" id="RPRC000460-PA"/>
    </source>
</evidence>
<keyword evidence="2" id="KW-1185">Reference proteome</keyword>
<dbReference type="RefSeq" id="XP_073988023.1">
    <property type="nucleotide sequence ID" value="XM_074131922.1"/>
</dbReference>
<dbReference type="EnsemblMetazoa" id="RPRC000460-RA">
    <property type="protein sequence ID" value="RPRC000460-PA"/>
    <property type="gene ID" value="RPRC000460"/>
</dbReference>
<dbReference type="AlphaFoldDB" id="T1H8W1"/>
<name>T1H8W1_RHOPR</name>
<accession>T1H8W1</accession>
<dbReference type="InParanoid" id="T1H8W1"/>
<protein>
    <submittedName>
        <fullName evidence="1">Uncharacterized protein</fullName>
    </submittedName>
</protein>
<dbReference type="VEuPathDB" id="VectorBase:RPRC000460"/>